<evidence type="ECO:0000259" key="3">
    <source>
        <dbReference type="PROSITE" id="PS50173"/>
    </source>
</evidence>
<dbReference type="Gene3D" id="3.30.70.270">
    <property type="match status" value="1"/>
</dbReference>
<dbReference type="Gene3D" id="1.10.150.20">
    <property type="entry name" value="5' to 3' exonuclease, C-terminal subdomain"/>
    <property type="match status" value="1"/>
</dbReference>
<dbReference type="SUPFAM" id="SSF52113">
    <property type="entry name" value="BRCT domain"/>
    <property type="match status" value="1"/>
</dbReference>
<dbReference type="Gene3D" id="3.30.1490.100">
    <property type="entry name" value="DNA polymerase, Y-family, little finger domain"/>
    <property type="match status" value="1"/>
</dbReference>
<feature type="region of interest" description="Disordered" evidence="1">
    <location>
        <begin position="194"/>
        <end position="221"/>
    </location>
</feature>
<feature type="region of interest" description="Disordered" evidence="1">
    <location>
        <begin position="746"/>
        <end position="814"/>
    </location>
</feature>
<dbReference type="Gramene" id="CMS282CT">
    <property type="protein sequence ID" value="CMS282CT"/>
    <property type="gene ID" value="CMS282C"/>
</dbReference>
<dbReference type="PROSITE" id="PS50172">
    <property type="entry name" value="BRCT"/>
    <property type="match status" value="1"/>
</dbReference>
<keyword evidence="5" id="KW-1185">Reference proteome</keyword>
<dbReference type="SMART" id="SM00292">
    <property type="entry name" value="BRCT"/>
    <property type="match status" value="1"/>
</dbReference>
<dbReference type="STRING" id="280699.M1VM07"/>
<dbReference type="GO" id="GO:0003887">
    <property type="term" value="F:DNA-directed DNA polymerase activity"/>
    <property type="evidence" value="ECO:0007669"/>
    <property type="project" value="TreeGrafter"/>
</dbReference>
<feature type="domain" description="BRCT" evidence="2">
    <location>
        <begin position="61"/>
        <end position="160"/>
    </location>
</feature>
<dbReference type="CDD" id="cd17719">
    <property type="entry name" value="BRCT_Rev1"/>
    <property type="match status" value="1"/>
</dbReference>
<dbReference type="InterPro" id="IPR001126">
    <property type="entry name" value="UmuC"/>
</dbReference>
<dbReference type="InterPro" id="IPR043128">
    <property type="entry name" value="Rev_trsase/Diguanyl_cyclase"/>
</dbReference>
<evidence type="ECO:0000259" key="2">
    <source>
        <dbReference type="PROSITE" id="PS50172"/>
    </source>
</evidence>
<dbReference type="PANTHER" id="PTHR45990:SF1">
    <property type="entry name" value="DNA REPAIR PROTEIN REV1"/>
    <property type="match status" value="1"/>
</dbReference>
<evidence type="ECO:0000313" key="4">
    <source>
        <dbReference type="EMBL" id="BAM82873.1"/>
    </source>
</evidence>
<dbReference type="RefSeq" id="XP_005538909.1">
    <property type="nucleotide sequence ID" value="XM_005538852.1"/>
</dbReference>
<dbReference type="GeneID" id="16997181"/>
<dbReference type="OrthoDB" id="427711at2759"/>
<gene>
    <name evidence="4" type="ORF">CYME_CMS282C</name>
</gene>
<dbReference type="Proteomes" id="UP000007014">
    <property type="component" value="Chromosome 19"/>
</dbReference>
<dbReference type="GO" id="GO:0006281">
    <property type="term" value="P:DNA repair"/>
    <property type="evidence" value="ECO:0007669"/>
    <property type="project" value="InterPro"/>
</dbReference>
<protein>
    <submittedName>
        <fullName evidence="4">DNA repair protein REV1, deoxycytidyl transferase</fullName>
    </submittedName>
</protein>
<dbReference type="Pfam" id="PF12738">
    <property type="entry name" value="PTCB-BRCT"/>
    <property type="match status" value="1"/>
</dbReference>
<proteinExistence type="predicted"/>
<dbReference type="OMA" id="IKNGMWM"/>
<dbReference type="GO" id="GO:0070987">
    <property type="term" value="P:error-free translesion synthesis"/>
    <property type="evidence" value="ECO:0007669"/>
    <property type="project" value="TreeGrafter"/>
</dbReference>
<dbReference type="HOGENOM" id="CLU_279707_0_0_1"/>
<dbReference type="GO" id="GO:0042276">
    <property type="term" value="P:error-prone translesion synthesis"/>
    <property type="evidence" value="ECO:0007669"/>
    <property type="project" value="TreeGrafter"/>
</dbReference>
<reference evidence="4 5" key="1">
    <citation type="journal article" date="2004" name="Nature">
        <title>Genome sequence of the ultrasmall unicellular red alga Cyanidioschyzon merolae 10D.</title>
        <authorList>
            <person name="Matsuzaki M."/>
            <person name="Misumi O."/>
            <person name="Shin-i T."/>
            <person name="Maruyama S."/>
            <person name="Takahara M."/>
            <person name="Miyagishima S."/>
            <person name="Mori T."/>
            <person name="Nishida K."/>
            <person name="Yagisawa F."/>
            <person name="Nishida K."/>
            <person name="Yoshida Y."/>
            <person name="Nishimura Y."/>
            <person name="Nakao S."/>
            <person name="Kobayashi T."/>
            <person name="Momoyama Y."/>
            <person name="Higashiyama T."/>
            <person name="Minoda A."/>
            <person name="Sano M."/>
            <person name="Nomoto H."/>
            <person name="Oishi K."/>
            <person name="Hayashi H."/>
            <person name="Ohta F."/>
            <person name="Nishizaka S."/>
            <person name="Haga S."/>
            <person name="Miura S."/>
            <person name="Morishita T."/>
            <person name="Kabeya Y."/>
            <person name="Terasawa K."/>
            <person name="Suzuki Y."/>
            <person name="Ishii Y."/>
            <person name="Asakawa S."/>
            <person name="Takano H."/>
            <person name="Ohta N."/>
            <person name="Kuroiwa H."/>
            <person name="Tanaka K."/>
            <person name="Shimizu N."/>
            <person name="Sugano S."/>
            <person name="Sato N."/>
            <person name="Nozaki H."/>
            <person name="Ogasawara N."/>
            <person name="Kohara Y."/>
            <person name="Kuroiwa T."/>
        </authorList>
    </citation>
    <scope>NUCLEOTIDE SEQUENCE [LARGE SCALE GENOMIC DNA]</scope>
    <source>
        <strain evidence="4 5">10D</strain>
    </source>
</reference>
<dbReference type="InterPro" id="IPR036775">
    <property type="entry name" value="DNA_pol_Y-fam_lit_finger_sf"/>
</dbReference>
<accession>M1VM07</accession>
<dbReference type="Gene3D" id="3.40.50.10190">
    <property type="entry name" value="BRCT domain"/>
    <property type="match status" value="1"/>
</dbReference>
<dbReference type="SUPFAM" id="SSF56672">
    <property type="entry name" value="DNA/RNA polymerases"/>
    <property type="match status" value="1"/>
</dbReference>
<feature type="compositionally biased region" description="Pro residues" evidence="1">
    <location>
        <begin position="766"/>
        <end position="776"/>
    </location>
</feature>
<dbReference type="InterPro" id="IPR036420">
    <property type="entry name" value="BRCT_dom_sf"/>
</dbReference>
<dbReference type="GO" id="GO:0003684">
    <property type="term" value="F:damaged DNA binding"/>
    <property type="evidence" value="ECO:0007669"/>
    <property type="project" value="InterPro"/>
</dbReference>
<dbReference type="InterPro" id="IPR001357">
    <property type="entry name" value="BRCT_dom"/>
</dbReference>
<dbReference type="Gene3D" id="3.40.1170.60">
    <property type="match status" value="1"/>
</dbReference>
<dbReference type="EMBL" id="AP006501">
    <property type="protein sequence ID" value="BAM82873.1"/>
    <property type="molecule type" value="Genomic_DNA"/>
</dbReference>
<evidence type="ECO:0000256" key="1">
    <source>
        <dbReference type="SAM" id="MobiDB-lite"/>
    </source>
</evidence>
<evidence type="ECO:0000313" key="5">
    <source>
        <dbReference type="Proteomes" id="UP000007014"/>
    </source>
</evidence>
<dbReference type="GO" id="GO:0005634">
    <property type="term" value="C:nucleus"/>
    <property type="evidence" value="ECO:0007669"/>
    <property type="project" value="TreeGrafter"/>
</dbReference>
<organism evidence="4 5">
    <name type="scientific">Cyanidioschyzon merolae (strain NIES-3377 / 10D)</name>
    <name type="common">Unicellular red alga</name>
    <dbReference type="NCBI Taxonomy" id="280699"/>
    <lineage>
        <taxon>Eukaryota</taxon>
        <taxon>Rhodophyta</taxon>
        <taxon>Bangiophyceae</taxon>
        <taxon>Cyanidiales</taxon>
        <taxon>Cyanidiaceae</taxon>
        <taxon>Cyanidioschyzon</taxon>
    </lineage>
</organism>
<sequence>MSASLSRKRAHTAAALASAGEVSVKRAAAFESFGDYMAVKEHKLREQQRKDAQAATGCQNLDSGPMRGVCIWVDGRTDPPREVLRTLITRAGGRFETYLHRDLVTHVVATHFAKGRAKELRRAAQKLGGGAGRALNVVSPAWVVDSVRAGRPLPEWKYSVDDVSRDAQQTTLPGQTLRSIDALVRCETNVASHVSAATTQKQQRETTVDPSGALKADEVPSSPLNTRLDQVAYPANHEESFPHLGELALPETTMRGLRSSRETPNFVREFFAQSRLHLIGSFRETYEGILRKLQRDLHSIVADAPRTLPHSSCFVLHVDMDAFFVSVSLAKYPHLRGKPVAVCHSGSGEHSRAEISSASYEARARGVRANMFFGEALRRCPDLVMIPYDFAAYKEACERLYRILFTEADVVEGVSIDEAYLLLQHCENVTQAEAMAARIRQRIVTEIEGCTASIGIGRNKLFARLATKHGKEKLGQGSQFVLVDRAHPLGFGTPMGADLRSFLDELPVRFVSGVGWSTEERLRAAVEAVAPESLQAQQPLKVGTVRAHLTLSMFEKSLGAVNGNRIYRLLHGEDPRPVQPMGPRKSVSAQIGWGVRFLATEEDKVRKFMTDLALVVAERLREARIARCSVVTVTALRRQTGAGMPYKPLGHGLCDEFSATSPVEWYVCAGDPCLQSKVDADFADIVWNLYQGLQIAPDALRGAGVHARKLVEVPAHSGIVQPACASGKDGPLSNVPQQLPLPAAWRSRSSTNAADMSCADAADKQQPPPPPPPPRTIPLAMPAAVTPRDRKRSLASLPSNAVSMRSTRRTPASSGAFHIADAASADKAGNSKEGQKLFKQAHGGEWNEATGIRNTRPPTPPDVDQEVWHALPIEVTRQVWKENLAQEQLRRWKLHRSRHANGVLDPTVPMFQPSLPLFSEIRSRQVALNGAVLYARDLQSFWRTTKPVRTAERPSGKTYGFEDRLRGRVPTVAAAAAAASVATATEPMLSLAQWSSLLHAYLQKLSSQRAYGSDLGSSWHQFHVKVLAFVEEVAYSRRWAFLCAFLELLRGKLSTFSRDIRPIAALLVKTYEKCVELVQIAWMKHQSDRIVPGASTLPPLAIQSLTSKSEAHDAWKFLLLNTQIPE</sequence>
<name>M1VM07_CYAM1</name>
<dbReference type="GO" id="GO:0017125">
    <property type="term" value="F:deoxycytidyl transferase activity"/>
    <property type="evidence" value="ECO:0007669"/>
    <property type="project" value="TreeGrafter"/>
</dbReference>
<dbReference type="InterPro" id="IPR043502">
    <property type="entry name" value="DNA/RNA_pol_sf"/>
</dbReference>
<dbReference type="PANTHER" id="PTHR45990">
    <property type="entry name" value="DNA REPAIR PROTEIN REV1"/>
    <property type="match status" value="1"/>
</dbReference>
<reference evidence="4 5" key="2">
    <citation type="journal article" date="2007" name="BMC Biol.">
        <title>A 100%-complete sequence reveals unusually simple genomic features in the hot-spring red alga Cyanidioschyzon merolae.</title>
        <authorList>
            <person name="Nozaki H."/>
            <person name="Takano H."/>
            <person name="Misumi O."/>
            <person name="Terasawa K."/>
            <person name="Matsuzaki M."/>
            <person name="Maruyama S."/>
            <person name="Nishida K."/>
            <person name="Yagisawa F."/>
            <person name="Yoshida Y."/>
            <person name="Fujiwara T."/>
            <person name="Takio S."/>
            <person name="Tamura K."/>
            <person name="Chung S.J."/>
            <person name="Nakamura S."/>
            <person name="Kuroiwa H."/>
            <person name="Tanaka K."/>
            <person name="Sato N."/>
            <person name="Kuroiwa T."/>
        </authorList>
    </citation>
    <scope>NUCLEOTIDE SEQUENCE [LARGE SCALE GENOMIC DNA]</scope>
    <source>
        <strain evidence="4 5">10D</strain>
    </source>
</reference>
<dbReference type="KEGG" id="cme:CYME_CMS282C"/>
<feature type="domain" description="UmuC" evidence="3">
    <location>
        <begin position="315"/>
        <end position="515"/>
    </location>
</feature>
<feature type="compositionally biased region" description="Polar residues" evidence="1">
    <location>
        <begin position="796"/>
        <end position="813"/>
    </location>
</feature>
<dbReference type="PROSITE" id="PS50173">
    <property type="entry name" value="UMUC"/>
    <property type="match status" value="1"/>
</dbReference>
<dbReference type="eggNOG" id="KOG2093">
    <property type="taxonomic scope" value="Eukaryota"/>
</dbReference>
<dbReference type="AlphaFoldDB" id="M1VM07"/>
<keyword evidence="4" id="KW-0808">Transferase</keyword>
<dbReference type="Pfam" id="PF00817">
    <property type="entry name" value="IMS"/>
    <property type="match status" value="1"/>
</dbReference>